<comment type="caution">
    <text evidence="1">The sequence shown here is derived from an EMBL/GenBank/DDBJ whole genome shotgun (WGS) entry which is preliminary data.</text>
</comment>
<sequence>MLMSGDEDAESMMKSLANHKILGRFLCLREYNSHSPGTSPRRPIRLLVNKSQPFSTIDNPLSPGISPCGQTRHVVTKSQPFSSIDNPRSRGITSLSQTKHVVNKSQLFQSIDNVKY</sequence>
<protein>
    <submittedName>
        <fullName evidence="1">Uncharacterized protein</fullName>
    </submittedName>
</protein>
<dbReference type="Proteomes" id="UP001151760">
    <property type="component" value="Unassembled WGS sequence"/>
</dbReference>
<reference evidence="1" key="1">
    <citation type="journal article" date="2022" name="Int. J. Mol. Sci.">
        <title>Draft Genome of Tanacetum Coccineum: Genomic Comparison of Closely Related Tanacetum-Family Plants.</title>
        <authorList>
            <person name="Yamashiro T."/>
            <person name="Shiraishi A."/>
            <person name="Nakayama K."/>
            <person name="Satake H."/>
        </authorList>
    </citation>
    <scope>NUCLEOTIDE SEQUENCE</scope>
</reference>
<evidence type="ECO:0000313" key="1">
    <source>
        <dbReference type="EMBL" id="GJT32090.1"/>
    </source>
</evidence>
<accession>A0ABQ5CYA8</accession>
<proteinExistence type="predicted"/>
<dbReference type="EMBL" id="BQNB010014761">
    <property type="protein sequence ID" value="GJT32090.1"/>
    <property type="molecule type" value="Genomic_DNA"/>
</dbReference>
<evidence type="ECO:0000313" key="2">
    <source>
        <dbReference type="Proteomes" id="UP001151760"/>
    </source>
</evidence>
<reference evidence="1" key="2">
    <citation type="submission" date="2022-01" db="EMBL/GenBank/DDBJ databases">
        <authorList>
            <person name="Yamashiro T."/>
            <person name="Shiraishi A."/>
            <person name="Satake H."/>
            <person name="Nakayama K."/>
        </authorList>
    </citation>
    <scope>NUCLEOTIDE SEQUENCE</scope>
</reference>
<keyword evidence="2" id="KW-1185">Reference proteome</keyword>
<gene>
    <name evidence="1" type="ORF">Tco_0922509</name>
</gene>
<organism evidence="1 2">
    <name type="scientific">Tanacetum coccineum</name>
    <dbReference type="NCBI Taxonomy" id="301880"/>
    <lineage>
        <taxon>Eukaryota</taxon>
        <taxon>Viridiplantae</taxon>
        <taxon>Streptophyta</taxon>
        <taxon>Embryophyta</taxon>
        <taxon>Tracheophyta</taxon>
        <taxon>Spermatophyta</taxon>
        <taxon>Magnoliopsida</taxon>
        <taxon>eudicotyledons</taxon>
        <taxon>Gunneridae</taxon>
        <taxon>Pentapetalae</taxon>
        <taxon>asterids</taxon>
        <taxon>campanulids</taxon>
        <taxon>Asterales</taxon>
        <taxon>Asteraceae</taxon>
        <taxon>Asteroideae</taxon>
        <taxon>Anthemideae</taxon>
        <taxon>Anthemidinae</taxon>
        <taxon>Tanacetum</taxon>
    </lineage>
</organism>
<name>A0ABQ5CYA8_9ASTR</name>